<evidence type="ECO:0000313" key="1">
    <source>
        <dbReference type="EMBL" id="AKJ65300.1"/>
    </source>
</evidence>
<proteinExistence type="predicted"/>
<reference evidence="1 2" key="2">
    <citation type="journal article" date="2016" name="ISME J.">
        <title>Characterization of the first cultured representative of Verrucomicrobia subdivision 5 indicates the proposal of a novel phylum.</title>
        <authorList>
            <person name="Spring S."/>
            <person name="Bunk B."/>
            <person name="Sproer C."/>
            <person name="Schumann P."/>
            <person name="Rohde M."/>
            <person name="Tindall B.J."/>
            <person name="Klenk H.P."/>
        </authorList>
    </citation>
    <scope>NUCLEOTIDE SEQUENCE [LARGE SCALE GENOMIC DNA]</scope>
    <source>
        <strain evidence="1 2">L21-Fru-AB</strain>
    </source>
</reference>
<protein>
    <recommendedName>
        <fullName evidence="3">Peptidase C39-like domain-containing protein</fullName>
    </recommendedName>
</protein>
<dbReference type="EMBL" id="CP010904">
    <property type="protein sequence ID" value="AKJ65300.1"/>
    <property type="molecule type" value="Genomic_DNA"/>
</dbReference>
<dbReference type="STRING" id="1307763.L21SP4_02067"/>
<reference evidence="2" key="1">
    <citation type="submission" date="2015-02" db="EMBL/GenBank/DDBJ databases">
        <title>Description and complete genome sequence of the first cultured representative of the subdivision 5 of the Verrucomicrobia phylum.</title>
        <authorList>
            <person name="Spring S."/>
            <person name="Bunk B."/>
            <person name="Sproer C."/>
            <person name="Klenk H.-P."/>
        </authorList>
    </citation>
    <scope>NUCLEOTIDE SEQUENCE [LARGE SCALE GENOMIC DNA]</scope>
    <source>
        <strain evidence="2">L21-Fru-AB</strain>
    </source>
</reference>
<dbReference type="RefSeq" id="WP_144413833.1">
    <property type="nucleotide sequence ID" value="NZ_CP010904.1"/>
</dbReference>
<evidence type="ECO:0000313" key="2">
    <source>
        <dbReference type="Proteomes" id="UP000035268"/>
    </source>
</evidence>
<name>A0A0G3EKL5_9BACT</name>
<accession>A0A0G3EKL5</accession>
<dbReference type="AlphaFoldDB" id="A0A0G3EKL5"/>
<dbReference type="Gene3D" id="2.30.30.700">
    <property type="entry name" value="SLA1 homology domain 1"/>
    <property type="match status" value="1"/>
</dbReference>
<gene>
    <name evidence="1" type="ORF">L21SP4_02067</name>
</gene>
<keyword evidence="2" id="KW-1185">Reference proteome</keyword>
<dbReference type="KEGG" id="vbl:L21SP4_02067"/>
<dbReference type="OrthoDB" id="9814098at2"/>
<organism evidence="1 2">
    <name type="scientific">Kiritimatiella glycovorans</name>
    <dbReference type="NCBI Taxonomy" id="1307763"/>
    <lineage>
        <taxon>Bacteria</taxon>
        <taxon>Pseudomonadati</taxon>
        <taxon>Kiritimatiellota</taxon>
        <taxon>Kiritimatiellia</taxon>
        <taxon>Kiritimatiellales</taxon>
        <taxon>Kiritimatiellaceae</taxon>
        <taxon>Kiritimatiella</taxon>
    </lineage>
</organism>
<evidence type="ECO:0008006" key="3">
    <source>
        <dbReference type="Google" id="ProtNLM"/>
    </source>
</evidence>
<sequence>MRAWLAVWMLLTTILPGASLSARTWTDRGGNRIEAELVEVAPDRTVTLRSSDGATRTIPFSAFGAEDRRFLESRLAAPGPGREELNATLGMELWRDRSLWDDATAATAERLSVPRESKTGYQESFRAYPSGEWELCGEPVYSLALYGDKHHLRSLSAVLVNKGDVIAERIDSDSTFDRLLMAGDEARERIEEEVERCGENARRRLQSLLGEPERDRYGDDRAREKVWRWDWHGHALLLSIQEGEYVAFRVVPPEVADRAGRAKKISDEEIRARLAERVERRSNGDVVIRDIPMIDQGPKGYCVPATFERYLRYMHIPADMYILAMAGETAPGGGSQLEPMIEGAERLVSQNGRRLKDISKHPEIDDIRRYIDEGLPLMWVLNATPDFQQTAHDRTVARRDVTNWDAWARQLTSRREAAEDAEPRNRRPEYGHICLVIGYNEQTGEIAFSDSYGPEYRERWITAEEACLYSMEAMYVIHW</sequence>
<dbReference type="Proteomes" id="UP000035268">
    <property type="component" value="Chromosome"/>
</dbReference>